<gene>
    <name evidence="1" type="ORF">HAX54_009003</name>
</gene>
<feature type="non-terminal residue" evidence="1">
    <location>
        <position position="73"/>
    </location>
</feature>
<organism evidence="1 2">
    <name type="scientific">Datura stramonium</name>
    <name type="common">Jimsonweed</name>
    <name type="synonym">Common thornapple</name>
    <dbReference type="NCBI Taxonomy" id="4076"/>
    <lineage>
        <taxon>Eukaryota</taxon>
        <taxon>Viridiplantae</taxon>
        <taxon>Streptophyta</taxon>
        <taxon>Embryophyta</taxon>
        <taxon>Tracheophyta</taxon>
        <taxon>Spermatophyta</taxon>
        <taxon>Magnoliopsida</taxon>
        <taxon>eudicotyledons</taxon>
        <taxon>Gunneridae</taxon>
        <taxon>Pentapetalae</taxon>
        <taxon>asterids</taxon>
        <taxon>lamiids</taxon>
        <taxon>Solanales</taxon>
        <taxon>Solanaceae</taxon>
        <taxon>Solanoideae</taxon>
        <taxon>Datureae</taxon>
        <taxon>Datura</taxon>
    </lineage>
</organism>
<feature type="non-terminal residue" evidence="1">
    <location>
        <position position="1"/>
    </location>
</feature>
<evidence type="ECO:0000313" key="1">
    <source>
        <dbReference type="EMBL" id="MCE3216893.1"/>
    </source>
</evidence>
<accession>A0ABS8X0C3</accession>
<dbReference type="EMBL" id="JACEIK010014808">
    <property type="protein sequence ID" value="MCE3216893.1"/>
    <property type="molecule type" value="Genomic_DNA"/>
</dbReference>
<reference evidence="1 2" key="1">
    <citation type="journal article" date="2021" name="BMC Genomics">
        <title>Datura genome reveals duplications of psychoactive alkaloid biosynthetic genes and high mutation rate following tissue culture.</title>
        <authorList>
            <person name="Rajewski A."/>
            <person name="Carter-House D."/>
            <person name="Stajich J."/>
            <person name="Litt A."/>
        </authorList>
    </citation>
    <scope>NUCLEOTIDE SEQUENCE [LARGE SCALE GENOMIC DNA]</scope>
    <source>
        <strain evidence="1">AR-01</strain>
    </source>
</reference>
<sequence length="73" mass="8076">VVDHAQTIDGIHREAYGGRHSPLAEMVHKVVGVVPKVLYVLLGKAGQVVVEDVTIYMLFRVGERLRPQILSSQ</sequence>
<dbReference type="Proteomes" id="UP000823775">
    <property type="component" value="Unassembled WGS sequence"/>
</dbReference>
<evidence type="ECO:0000313" key="2">
    <source>
        <dbReference type="Proteomes" id="UP000823775"/>
    </source>
</evidence>
<protein>
    <submittedName>
        <fullName evidence="1">Uncharacterized protein</fullName>
    </submittedName>
</protein>
<comment type="caution">
    <text evidence="1">The sequence shown here is derived from an EMBL/GenBank/DDBJ whole genome shotgun (WGS) entry which is preliminary data.</text>
</comment>
<proteinExistence type="predicted"/>
<name>A0ABS8X0C3_DATST</name>
<keyword evidence="2" id="KW-1185">Reference proteome</keyword>